<dbReference type="GO" id="GO:0004352">
    <property type="term" value="F:glutamate dehydrogenase (NAD+) activity"/>
    <property type="evidence" value="ECO:0007669"/>
    <property type="project" value="UniProtKB-EC"/>
</dbReference>
<evidence type="ECO:0000259" key="5">
    <source>
        <dbReference type="Pfam" id="PF21076"/>
    </source>
</evidence>
<dbReference type="InterPro" id="IPR049059">
    <property type="entry name" value="NAD_Glu_DH_HM1"/>
</dbReference>
<feature type="domain" description="NAD-glutamate dehydrogenase catalytic" evidence="2">
    <location>
        <begin position="733"/>
        <end position="1222"/>
    </location>
</feature>
<dbReference type="Pfam" id="PF21077">
    <property type="entry name" value="GDH_ACT3"/>
    <property type="match status" value="1"/>
</dbReference>
<dbReference type="EMBL" id="LO017727">
    <property type="protein sequence ID" value="CRH04648.1"/>
    <property type="molecule type" value="Genomic_DNA"/>
</dbReference>
<proteinExistence type="predicted"/>
<dbReference type="InterPro" id="IPR036291">
    <property type="entry name" value="NAD(P)-bd_dom_sf"/>
</dbReference>
<keyword evidence="1 7" id="KW-0560">Oxidoreductase</keyword>
<evidence type="ECO:0000259" key="2">
    <source>
        <dbReference type="Pfam" id="PF05088"/>
    </source>
</evidence>
<dbReference type="InterPro" id="IPR028971">
    <property type="entry name" value="NAD-GDH_cat"/>
</dbReference>
<dbReference type="PANTHER" id="PTHR43403">
    <property type="entry name" value="NAD-SPECIFIC GLUTAMATE DEHYDROGENASE"/>
    <property type="match status" value="1"/>
</dbReference>
<protein>
    <submittedName>
        <fullName evidence="7">Putative NAD-glutamate dehydrogenase</fullName>
        <ecNumber evidence="7">1.4.1.2</ecNumber>
    </submittedName>
</protein>
<dbReference type="Pfam" id="PF21076">
    <property type="entry name" value="GDH_ACT2"/>
    <property type="match status" value="1"/>
</dbReference>
<dbReference type="PIRSF" id="PIRSF036761">
    <property type="entry name" value="GDH_Mll4104"/>
    <property type="match status" value="1"/>
</dbReference>
<dbReference type="InterPro" id="IPR024727">
    <property type="entry name" value="NAD_Glu_DH_N_ACT1"/>
</dbReference>
<dbReference type="InterPro" id="IPR049064">
    <property type="entry name" value="NAD_Glu_DH_ACT3"/>
</dbReference>
<name>A0A1S7LDL4_MAGMO</name>
<dbReference type="Pfam" id="PF21074">
    <property type="entry name" value="GDH_C"/>
    <property type="match status" value="1"/>
</dbReference>
<dbReference type="Pfam" id="PF21079">
    <property type="entry name" value="GDH_HM2"/>
    <property type="match status" value="1"/>
</dbReference>
<dbReference type="InterPro" id="IPR007780">
    <property type="entry name" value="NAD_Glu_DH_bac"/>
</dbReference>
<dbReference type="InterPro" id="IPR049056">
    <property type="entry name" value="NAD_Glu_DH_HM3"/>
</dbReference>
<dbReference type="SUPFAM" id="SSF51735">
    <property type="entry name" value="NAD(P)-binding Rossmann-fold domains"/>
    <property type="match status" value="1"/>
</dbReference>
<feature type="domain" description="NAD-specific glutamate dehydrogenase C-terminal" evidence="3">
    <location>
        <begin position="1269"/>
        <end position="1615"/>
    </location>
</feature>
<dbReference type="Pfam" id="PF05088">
    <property type="entry name" value="Bac_GDH_CD"/>
    <property type="match status" value="1"/>
</dbReference>
<sequence>MSQSAESNFDANRWLDSILPLLPQADRPLAGQFLQQVMQDLESAQQLNHSAWCDPTGMESLVQLFQSPLEAKSNAVKIHVSRQLHEDEQPQMGAIHCIQEGTRIFIHLHDTPFILDSVRNYLKQSQLTCYAQAHTTLSVKRDRDGAAVALADEIKPSYQREMVILILTETIDSDDELEQLHEELQAVLTSVKRSVDDFADMRKYICGESKKLKAQGYEQESAFLRWITEDNFVFMGCRGIIFRHGKLAIDPQVDSMGALRGDDSKALLERIMPGMHQEIDDILTRLTQSHGQDAEARLLVEYCEHGQSIIYASEGVDFLVLLRPADAENPEPRIFLVLGRFSRTALASRASSIPILKQRLQQTLKLSGHSEGSYLHHEFRSLYDRMPLRELFYSTPEIITRQIQSILKMEGDNDVKVMAREGHYGNYVSVVVACSRNRYSPPLEKRIVNLLSSQLPCPVTSVNSSASGSVSFIVCYANHEPGDSFSFNRKINESQVRRLVMTWEDRLREKLLGDYAPRLAFQRFSRYANAFDALYKEATPTSQAVLDIEMLESLVDGAPFASRIADYPSKQVFIKLYARTPTQLTRIVQTFDNFGITCLHELSSNVTLEDGNRYTVQRFEVAGSAEELSKLVDRADLFCRALDAIQDDLILDDKLNRLVLLEGLAPREIMLLIALRQYLLQIRPELSTKKVNRVLMAHHSQCKRIIELFLARFDPGKNKGRNKRIKELTQAFEEGLQEVVNLQDDQVLRALQNVVLATLRTNYFRQDGSDGLSLKIDCEAISSMPSPRPWREIFVLSPHMEGVHLRGGRVARGGLRFSDRLEDFRTEILGLMKTQMVKNSIIVPIGAKGGFIVPRMAEIPFNRRKSWVESQYKAFIRGLLDITDNRVDGAIVHPPDVVRYDSEDPYLVVAADKGTATFSDIANGVAENEYSFWMNDGFASGGSHGYDHKKVGITARGAWECIRLHFQELGHDIDREPFSVVGIGDMSGDVFGNGLLATRQIKLVGAFNHLHIFLDPEPDTEKSYMERERLFAMGRSSWEDYDTSLISAGGGIFSRSAKAIPLNPTLRKLLETKAESLSGEQVIQKLLTSRVDLVYNGGIGTYVKAKSETHLDVSDKANDTVRVDANQMHCRIFGEGGNLGITQKGRLEYAMHKGRINTDALDNSGGVDLSDHEVNLKILFAHLLQTGDIASMDDRNVLLERLSETVAEMVLEDNRMQHMAISRDEILSSRAPEIYLEGLDMLQELAGLDFEGEDVPEREALTKWLENGGIPRPLLAIMLGYTKLYTYEQLLQSDVVDLFFFERYLVDYFPDSVAREHGKELTQHFLKREIIATNVTNRVINQTGMGPLLATLNKVRRVRNDVPPLPIFFKAYLIAENITDAPNFRQQLHSLGNTLSANVKYQVLSDMEAVLLHLASWMLTHLSSDRITVDVINLYGKVIRAFQTNLWDALPELLSKERVADLTKRRGQLEKLGLTTELATETVLLPYLKDAMTILHIKEALHVSFEPVGHLYIRIDDFFGISWIEERLQGIRHRDVWGRMNMENVRKELWETRTRLVKRVITFKRHNESVGDAFGNYLAEVDTQKAEYMELLTRLRQEEKHDLLPLSVLVRKLRDLMLHEPSEDF</sequence>
<dbReference type="InterPro" id="IPR049062">
    <property type="entry name" value="NAD_Glu_DH_ACT2"/>
</dbReference>
<dbReference type="Pfam" id="PF21075">
    <property type="entry name" value="GDH_ACT1"/>
    <property type="match status" value="1"/>
</dbReference>
<dbReference type="InterPro" id="IPR046346">
    <property type="entry name" value="Aminoacid_DH-like_N_sf"/>
</dbReference>
<dbReference type="InterPro" id="IPR049058">
    <property type="entry name" value="NAD_Glu_DH_HM2"/>
</dbReference>
<dbReference type="Gene3D" id="3.40.50.720">
    <property type="entry name" value="NAD(P)-binding Rossmann-like Domain"/>
    <property type="match status" value="1"/>
</dbReference>
<feature type="domain" description="NAD-glutamate dehydrogenase ACT3" evidence="6">
    <location>
        <begin position="568"/>
        <end position="626"/>
    </location>
</feature>
<feature type="domain" description="NAD-glutamate dehydrogenase N-terminal ACT1" evidence="4">
    <location>
        <begin position="33"/>
        <end position="184"/>
    </location>
</feature>
<dbReference type="GO" id="GO:0004069">
    <property type="term" value="F:L-aspartate:2-oxoglutarate aminotransferase activity"/>
    <property type="evidence" value="ECO:0007669"/>
    <property type="project" value="InterPro"/>
</dbReference>
<dbReference type="Pfam" id="PF21078">
    <property type="entry name" value="GDH_HM3"/>
    <property type="match status" value="1"/>
</dbReference>
<evidence type="ECO:0000313" key="7">
    <source>
        <dbReference type="EMBL" id="CRH04648.1"/>
    </source>
</evidence>
<evidence type="ECO:0000256" key="1">
    <source>
        <dbReference type="ARBA" id="ARBA00023002"/>
    </source>
</evidence>
<reference evidence="7" key="1">
    <citation type="submission" date="2015-04" db="EMBL/GenBank/DDBJ databases">
        <authorList>
            <person name="Syromyatnikov M.Y."/>
            <person name="Popov V.N."/>
        </authorList>
    </citation>
    <scope>NUCLEOTIDE SEQUENCE</scope>
    <source>
        <strain evidence="7">MO-1</strain>
    </source>
</reference>
<dbReference type="Pfam" id="PF21073">
    <property type="entry name" value="GDH_HM1"/>
    <property type="match status" value="1"/>
</dbReference>
<gene>
    <name evidence="7" type="ORF">MAGMO_0436</name>
</gene>
<dbReference type="EC" id="1.4.1.2" evidence="7"/>
<dbReference type="InterPro" id="IPR048381">
    <property type="entry name" value="GDH_C"/>
</dbReference>
<dbReference type="GO" id="GO:0006538">
    <property type="term" value="P:L-glutamate catabolic process"/>
    <property type="evidence" value="ECO:0007669"/>
    <property type="project" value="InterPro"/>
</dbReference>
<evidence type="ECO:0000259" key="3">
    <source>
        <dbReference type="Pfam" id="PF21074"/>
    </source>
</evidence>
<dbReference type="SUPFAM" id="SSF53223">
    <property type="entry name" value="Aminoacid dehydrogenase-like, N-terminal domain"/>
    <property type="match status" value="1"/>
</dbReference>
<evidence type="ECO:0000259" key="4">
    <source>
        <dbReference type="Pfam" id="PF21075"/>
    </source>
</evidence>
<dbReference type="PANTHER" id="PTHR43403:SF1">
    <property type="entry name" value="NAD-SPECIFIC GLUTAMATE DEHYDROGENASE"/>
    <property type="match status" value="1"/>
</dbReference>
<organism evidence="7">
    <name type="scientific">Magnetococcus massalia (strain MO-1)</name>
    <dbReference type="NCBI Taxonomy" id="451514"/>
    <lineage>
        <taxon>Bacteria</taxon>
        <taxon>Pseudomonadati</taxon>
        <taxon>Pseudomonadota</taxon>
        <taxon>Magnetococcia</taxon>
        <taxon>Magnetococcales</taxon>
        <taxon>Magnetococcaceae</taxon>
        <taxon>Magnetococcus</taxon>
    </lineage>
</organism>
<evidence type="ECO:0000259" key="6">
    <source>
        <dbReference type="Pfam" id="PF21077"/>
    </source>
</evidence>
<accession>A0A1S7LDL4</accession>
<feature type="domain" description="NAD-glutamate dehydrogenase ACT2" evidence="5">
    <location>
        <begin position="416"/>
        <end position="504"/>
    </location>
</feature>